<reference evidence="2 3" key="1">
    <citation type="submission" date="2019-12" db="EMBL/GenBank/DDBJ databases">
        <authorList>
            <person name="Scholz U."/>
            <person name="Mascher M."/>
            <person name="Fiebig A."/>
        </authorList>
    </citation>
    <scope>NUCLEOTIDE SEQUENCE</scope>
</reference>
<proteinExistence type="predicted"/>
<organism evidence="2">
    <name type="scientific">Spirodela intermedia</name>
    <name type="common">Intermediate duckweed</name>
    <dbReference type="NCBI Taxonomy" id="51605"/>
    <lineage>
        <taxon>Eukaryota</taxon>
        <taxon>Viridiplantae</taxon>
        <taxon>Streptophyta</taxon>
        <taxon>Embryophyta</taxon>
        <taxon>Tracheophyta</taxon>
        <taxon>Spermatophyta</taxon>
        <taxon>Magnoliopsida</taxon>
        <taxon>Liliopsida</taxon>
        <taxon>Araceae</taxon>
        <taxon>Lemnoideae</taxon>
        <taxon>Spirodela</taxon>
    </lineage>
</organism>
<evidence type="ECO:0000313" key="2">
    <source>
        <dbReference type="EMBL" id="CAA2628773.1"/>
    </source>
</evidence>
<keyword evidence="3" id="KW-1185">Reference proteome</keyword>
<keyword evidence="1" id="KW-0472">Membrane</keyword>
<evidence type="ECO:0000256" key="1">
    <source>
        <dbReference type="SAM" id="Phobius"/>
    </source>
</evidence>
<sequence>MIYIWDIYLFICAHLLTSLSPSLSYFMAERTNWGLGGGR</sequence>
<evidence type="ECO:0000313" key="3">
    <source>
        <dbReference type="Proteomes" id="UP001189122"/>
    </source>
</evidence>
<dbReference type="AlphaFoldDB" id="A0A7I8JCZ2"/>
<dbReference type="EMBL" id="LR743598">
    <property type="protein sequence ID" value="CAA2628773.1"/>
    <property type="molecule type" value="Genomic_DNA"/>
</dbReference>
<accession>A0A7I8JCZ2</accession>
<keyword evidence="1" id="KW-1133">Transmembrane helix</keyword>
<name>A0A7I8JCZ2_SPIIN</name>
<dbReference type="Proteomes" id="UP001189122">
    <property type="component" value="Unassembled WGS sequence"/>
</dbReference>
<protein>
    <submittedName>
        <fullName evidence="2">Uncharacterized protein</fullName>
    </submittedName>
</protein>
<gene>
    <name evidence="2" type="ORF">SI7747_11014414</name>
</gene>
<keyword evidence="1" id="KW-0812">Transmembrane</keyword>
<feature type="transmembrane region" description="Helical" evidence="1">
    <location>
        <begin position="7"/>
        <end position="28"/>
    </location>
</feature>
<dbReference type="EMBL" id="CACRZD030000011">
    <property type="protein sequence ID" value="CAA6668020.1"/>
    <property type="molecule type" value="Genomic_DNA"/>
</dbReference>